<dbReference type="AlphaFoldDB" id="A0A3N0G6A2"/>
<keyword evidence="1" id="KW-0472">Membrane</keyword>
<evidence type="ECO:0000313" key="3">
    <source>
        <dbReference type="Proteomes" id="UP000276061"/>
    </source>
</evidence>
<evidence type="ECO:0000313" key="2">
    <source>
        <dbReference type="EMBL" id="RNM07929.1"/>
    </source>
</evidence>
<name>A0A3N0G6A2_9GAMM</name>
<sequence>MISVTIKNNPIMHKTMLPSLFKFIRHFCAMTRAVAQNGMASAGWMVTMMAVRMRKKIKVADDMFLLFILLSVTLLVGW</sequence>
<proteinExistence type="predicted"/>
<keyword evidence="1" id="KW-0812">Transmembrane</keyword>
<accession>A0A3N0G6A2</accession>
<reference evidence="2 3" key="1">
    <citation type="submission" date="2018-11" db="EMBL/GenBank/DDBJ databases">
        <title>Characterization of surface water Dickeya isolates.</title>
        <authorList>
            <person name="Van Gijsegem F."/>
            <person name="Pedron J."/>
        </authorList>
    </citation>
    <scope>NUCLEOTIDE SEQUENCE [LARGE SCALE GENOMIC DNA]</scope>
    <source>
        <strain evidence="2 3">FVG1-MFV-O17</strain>
    </source>
</reference>
<keyword evidence="1" id="KW-1133">Transmembrane helix</keyword>
<dbReference type="EMBL" id="RJLR01000011">
    <property type="protein sequence ID" value="RNM07929.1"/>
    <property type="molecule type" value="Genomic_DNA"/>
</dbReference>
<feature type="transmembrane region" description="Helical" evidence="1">
    <location>
        <begin position="59"/>
        <end position="77"/>
    </location>
</feature>
<organism evidence="2 3">
    <name type="scientific">Dickeya undicola</name>
    <dbReference type="NCBI Taxonomy" id="1577887"/>
    <lineage>
        <taxon>Bacteria</taxon>
        <taxon>Pseudomonadati</taxon>
        <taxon>Pseudomonadota</taxon>
        <taxon>Gammaproteobacteria</taxon>
        <taxon>Enterobacterales</taxon>
        <taxon>Pectobacteriaceae</taxon>
        <taxon>Dickeya</taxon>
    </lineage>
</organism>
<dbReference type="Proteomes" id="UP000276061">
    <property type="component" value="Unassembled WGS sequence"/>
</dbReference>
<comment type="caution">
    <text evidence="2">The sequence shown here is derived from an EMBL/GenBank/DDBJ whole genome shotgun (WGS) entry which is preliminary data.</text>
</comment>
<protein>
    <submittedName>
        <fullName evidence="2">Uncharacterized protein</fullName>
    </submittedName>
</protein>
<gene>
    <name evidence="2" type="ORF">EF878_05380</name>
</gene>
<evidence type="ECO:0000256" key="1">
    <source>
        <dbReference type="SAM" id="Phobius"/>
    </source>
</evidence>